<evidence type="ECO:0000256" key="7">
    <source>
        <dbReference type="ARBA" id="ARBA00022741"/>
    </source>
</evidence>
<dbReference type="RefSeq" id="WP_114278035.1">
    <property type="nucleotide sequence ID" value="NZ_QPJY01000001.1"/>
</dbReference>
<dbReference type="AlphaFoldDB" id="A0A369CGG5"/>
<evidence type="ECO:0000313" key="13">
    <source>
        <dbReference type="EMBL" id="RCX33162.1"/>
    </source>
</evidence>
<keyword evidence="8 11" id="KW-0067">ATP-binding</keyword>
<evidence type="ECO:0000256" key="2">
    <source>
        <dbReference type="ARBA" id="ARBA00005019"/>
    </source>
</evidence>
<dbReference type="PANTHER" id="PTHR39321">
    <property type="entry name" value="NICOTINATE-NUCLEOTIDE ADENYLYLTRANSFERASE-RELATED"/>
    <property type="match status" value="1"/>
</dbReference>
<keyword evidence="5 11" id="KW-0808">Transferase</keyword>
<evidence type="ECO:0000256" key="5">
    <source>
        <dbReference type="ARBA" id="ARBA00022679"/>
    </source>
</evidence>
<dbReference type="EC" id="2.7.7.18" evidence="11"/>
<comment type="function">
    <text evidence="1 11">Catalyzes the reversible adenylation of nicotinate mononucleotide (NaMN) to nicotinic acid adenine dinucleotide (NaAD).</text>
</comment>
<accession>A0A369CGG5</accession>
<evidence type="ECO:0000259" key="12">
    <source>
        <dbReference type="Pfam" id="PF01467"/>
    </source>
</evidence>
<proteinExistence type="inferred from homology"/>
<dbReference type="NCBIfam" id="NF000839">
    <property type="entry name" value="PRK00071.1-1"/>
    <property type="match status" value="1"/>
</dbReference>
<dbReference type="OrthoDB" id="5295945at2"/>
<dbReference type="GO" id="GO:0009435">
    <property type="term" value="P:NAD+ biosynthetic process"/>
    <property type="evidence" value="ECO:0007669"/>
    <property type="project" value="UniProtKB-UniRule"/>
</dbReference>
<dbReference type="NCBIfam" id="TIGR00125">
    <property type="entry name" value="cyt_tran_rel"/>
    <property type="match status" value="1"/>
</dbReference>
<keyword evidence="7 11" id="KW-0547">Nucleotide-binding</keyword>
<dbReference type="PANTHER" id="PTHR39321:SF3">
    <property type="entry name" value="PHOSPHOPANTETHEINE ADENYLYLTRANSFERASE"/>
    <property type="match status" value="1"/>
</dbReference>
<dbReference type="UniPathway" id="UPA00253">
    <property type="reaction ID" value="UER00332"/>
</dbReference>
<dbReference type="EMBL" id="QPJY01000001">
    <property type="protein sequence ID" value="RCX33162.1"/>
    <property type="molecule type" value="Genomic_DNA"/>
</dbReference>
<evidence type="ECO:0000313" key="14">
    <source>
        <dbReference type="Proteomes" id="UP000252707"/>
    </source>
</evidence>
<dbReference type="NCBIfam" id="TIGR00482">
    <property type="entry name" value="nicotinate (nicotinamide) nucleotide adenylyltransferase"/>
    <property type="match status" value="1"/>
</dbReference>
<dbReference type="SUPFAM" id="SSF52374">
    <property type="entry name" value="Nucleotidylyl transferase"/>
    <property type="match status" value="1"/>
</dbReference>
<keyword evidence="14" id="KW-1185">Reference proteome</keyword>
<comment type="catalytic activity">
    <reaction evidence="10 11">
        <text>nicotinate beta-D-ribonucleotide + ATP + H(+) = deamido-NAD(+) + diphosphate</text>
        <dbReference type="Rhea" id="RHEA:22860"/>
        <dbReference type="ChEBI" id="CHEBI:15378"/>
        <dbReference type="ChEBI" id="CHEBI:30616"/>
        <dbReference type="ChEBI" id="CHEBI:33019"/>
        <dbReference type="ChEBI" id="CHEBI:57502"/>
        <dbReference type="ChEBI" id="CHEBI:58437"/>
        <dbReference type="EC" id="2.7.7.18"/>
    </reaction>
</comment>
<organism evidence="13 14">
    <name type="scientific">Thioalbus denitrificans</name>
    <dbReference type="NCBI Taxonomy" id="547122"/>
    <lineage>
        <taxon>Bacteria</taxon>
        <taxon>Pseudomonadati</taxon>
        <taxon>Pseudomonadota</taxon>
        <taxon>Gammaproteobacteria</taxon>
        <taxon>Chromatiales</taxon>
        <taxon>Ectothiorhodospiraceae</taxon>
        <taxon>Thioalbus</taxon>
    </lineage>
</organism>
<dbReference type="GO" id="GO:0004515">
    <property type="term" value="F:nicotinate-nucleotide adenylyltransferase activity"/>
    <property type="evidence" value="ECO:0007669"/>
    <property type="project" value="UniProtKB-UniRule"/>
</dbReference>
<keyword evidence="9 11" id="KW-0520">NAD</keyword>
<gene>
    <name evidence="11" type="primary">nadD</name>
    <name evidence="13" type="ORF">DFQ59_101461</name>
</gene>
<dbReference type="CDD" id="cd02165">
    <property type="entry name" value="NMNAT"/>
    <property type="match status" value="1"/>
</dbReference>
<comment type="caution">
    <text evidence="13">The sequence shown here is derived from an EMBL/GenBank/DDBJ whole genome shotgun (WGS) entry which is preliminary data.</text>
</comment>
<evidence type="ECO:0000256" key="3">
    <source>
        <dbReference type="ARBA" id="ARBA00009014"/>
    </source>
</evidence>
<dbReference type="Proteomes" id="UP000252707">
    <property type="component" value="Unassembled WGS sequence"/>
</dbReference>
<protein>
    <recommendedName>
        <fullName evidence="11">Probable nicotinate-nucleotide adenylyltransferase</fullName>
        <ecNumber evidence="11">2.7.7.18</ecNumber>
    </recommendedName>
    <alternativeName>
        <fullName evidence="11">Deamido-NAD(+) diphosphorylase</fullName>
    </alternativeName>
    <alternativeName>
        <fullName evidence="11">Deamido-NAD(+) pyrophosphorylase</fullName>
    </alternativeName>
    <alternativeName>
        <fullName evidence="11">Nicotinate mononucleotide adenylyltransferase</fullName>
        <shortName evidence="11">NaMN adenylyltransferase</shortName>
    </alternativeName>
</protein>
<evidence type="ECO:0000256" key="8">
    <source>
        <dbReference type="ARBA" id="ARBA00022840"/>
    </source>
</evidence>
<evidence type="ECO:0000256" key="10">
    <source>
        <dbReference type="ARBA" id="ARBA00048721"/>
    </source>
</evidence>
<dbReference type="GO" id="GO:0005524">
    <property type="term" value="F:ATP binding"/>
    <property type="evidence" value="ECO:0007669"/>
    <property type="project" value="UniProtKB-KW"/>
</dbReference>
<feature type="domain" description="Cytidyltransferase-like" evidence="12">
    <location>
        <begin position="4"/>
        <end position="181"/>
    </location>
</feature>
<dbReference type="HAMAP" id="MF_00244">
    <property type="entry name" value="NaMN_adenylyltr"/>
    <property type="match status" value="1"/>
</dbReference>
<dbReference type="InterPro" id="IPR004821">
    <property type="entry name" value="Cyt_trans-like"/>
</dbReference>
<comment type="pathway">
    <text evidence="2 11">Cofactor biosynthesis; NAD(+) biosynthesis; deamido-NAD(+) from nicotinate D-ribonucleotide: step 1/1.</text>
</comment>
<sequence>MIGILGGTFDPIHYGHLRTALELRQLLGLEEVRLIPCRVPPHREDPAAPAELRLAMVQAACAGEPRLVADDRELRRDGPSYTVDTLADLQRERPRTPLGLILGVDAFLGLPAWHRWEELLERAHLLVVERPGWEPPRAGPLAELLRERRVGEMADLAGRQAGGILPCTVTRLDISATAIRAQVAADRSPRFLLPDSVLALIEAHGCYR</sequence>
<dbReference type="Pfam" id="PF01467">
    <property type="entry name" value="CTP_transf_like"/>
    <property type="match status" value="1"/>
</dbReference>
<keyword evidence="4 11" id="KW-0662">Pyridine nucleotide biosynthesis</keyword>
<evidence type="ECO:0000256" key="6">
    <source>
        <dbReference type="ARBA" id="ARBA00022695"/>
    </source>
</evidence>
<dbReference type="Gene3D" id="3.40.50.620">
    <property type="entry name" value="HUPs"/>
    <property type="match status" value="1"/>
</dbReference>
<reference evidence="13 14" key="1">
    <citation type="submission" date="2018-07" db="EMBL/GenBank/DDBJ databases">
        <title>Genomic Encyclopedia of Type Strains, Phase IV (KMG-IV): sequencing the most valuable type-strain genomes for metagenomic binning, comparative biology and taxonomic classification.</title>
        <authorList>
            <person name="Goeker M."/>
        </authorList>
    </citation>
    <scope>NUCLEOTIDE SEQUENCE [LARGE SCALE GENOMIC DNA]</scope>
    <source>
        <strain evidence="13 14">DSM 26407</strain>
    </source>
</reference>
<evidence type="ECO:0000256" key="1">
    <source>
        <dbReference type="ARBA" id="ARBA00002324"/>
    </source>
</evidence>
<dbReference type="InterPro" id="IPR014729">
    <property type="entry name" value="Rossmann-like_a/b/a_fold"/>
</dbReference>
<keyword evidence="6 11" id="KW-0548">Nucleotidyltransferase</keyword>
<dbReference type="NCBIfam" id="NF000840">
    <property type="entry name" value="PRK00071.1-3"/>
    <property type="match status" value="1"/>
</dbReference>
<dbReference type="InterPro" id="IPR005248">
    <property type="entry name" value="NadD/NMNAT"/>
</dbReference>
<comment type="similarity">
    <text evidence="3 11">Belongs to the NadD family.</text>
</comment>
<evidence type="ECO:0000256" key="11">
    <source>
        <dbReference type="HAMAP-Rule" id="MF_00244"/>
    </source>
</evidence>
<evidence type="ECO:0000256" key="4">
    <source>
        <dbReference type="ARBA" id="ARBA00022642"/>
    </source>
</evidence>
<name>A0A369CGG5_9GAMM</name>
<evidence type="ECO:0000256" key="9">
    <source>
        <dbReference type="ARBA" id="ARBA00023027"/>
    </source>
</evidence>